<dbReference type="PROSITE" id="PS00070">
    <property type="entry name" value="ALDEHYDE_DEHYDR_CYS"/>
    <property type="match status" value="1"/>
</dbReference>
<dbReference type="InterPro" id="IPR016160">
    <property type="entry name" value="Ald_DH_CS_CYS"/>
</dbReference>
<keyword evidence="4" id="KW-1185">Reference proteome</keyword>
<gene>
    <name evidence="3" type="ORF">H1D33_17115</name>
</gene>
<keyword evidence="1 3" id="KW-0560">Oxidoreductase</keyword>
<dbReference type="InterPro" id="IPR016161">
    <property type="entry name" value="Ald_DH/histidinol_DH"/>
</dbReference>
<dbReference type="EMBL" id="CP059322">
    <property type="protein sequence ID" value="QLQ35139.1"/>
    <property type="molecule type" value="Genomic_DNA"/>
</dbReference>
<dbReference type="RefSeq" id="WP_181567687.1">
    <property type="nucleotide sequence ID" value="NZ_CP059322.2"/>
</dbReference>
<reference evidence="3 4" key="2">
    <citation type="journal article" date="2021" name="Mar. Drugs">
        <title>A New Micromonospora Strain with Antibiotic Activity Isolated from the Microbiome of a Mid-Atlantic Deep-Sea Sponge.</title>
        <authorList>
            <person name="Back C.R."/>
            <person name="Stennett H.L."/>
            <person name="Williams S.E."/>
            <person name="Wang L."/>
            <person name="Ojeda Gomez J."/>
            <person name="Abdulle O.M."/>
            <person name="Duffy T."/>
            <person name="Neal C."/>
            <person name="Mantell J."/>
            <person name="Jepson M.A."/>
            <person name="Hendry K.R."/>
            <person name="Powell D."/>
            <person name="Stach J.E.M."/>
            <person name="Essex-Lopresti A.E."/>
            <person name="Willis C.L."/>
            <person name="Curnow P."/>
            <person name="Race P.R."/>
        </authorList>
    </citation>
    <scope>NUCLEOTIDE SEQUENCE [LARGE SCALE GENOMIC DNA]</scope>
    <source>
        <strain evidence="3 4">28ISP2-46</strain>
    </source>
</reference>
<protein>
    <submittedName>
        <fullName evidence="3">Aldehyde dehydrogenase family protein</fullName>
        <ecNumber evidence="3">1.2.1.-</ecNumber>
    </submittedName>
</protein>
<dbReference type="Gene3D" id="3.40.605.10">
    <property type="entry name" value="Aldehyde Dehydrogenase, Chain A, domain 1"/>
    <property type="match status" value="1"/>
</dbReference>
<accession>A0A7L6AZF2</accession>
<dbReference type="KEGG" id="mfeu:H1D33_17115"/>
<dbReference type="PANTHER" id="PTHR11699">
    <property type="entry name" value="ALDEHYDE DEHYDROGENASE-RELATED"/>
    <property type="match status" value="1"/>
</dbReference>
<evidence type="ECO:0000313" key="4">
    <source>
        <dbReference type="Proteomes" id="UP000510844"/>
    </source>
</evidence>
<dbReference type="Pfam" id="PF00171">
    <property type="entry name" value="Aldedh"/>
    <property type="match status" value="1"/>
</dbReference>
<dbReference type="CDD" id="cd07078">
    <property type="entry name" value="ALDH"/>
    <property type="match status" value="1"/>
</dbReference>
<dbReference type="Gene3D" id="3.40.309.10">
    <property type="entry name" value="Aldehyde Dehydrogenase, Chain A, domain 2"/>
    <property type="match status" value="1"/>
</dbReference>
<dbReference type="InterPro" id="IPR015590">
    <property type="entry name" value="Aldehyde_DH_dom"/>
</dbReference>
<proteinExistence type="predicted"/>
<reference evidence="4" key="1">
    <citation type="submission" date="2020-07" db="EMBL/GenBank/DDBJ databases">
        <title>A new Micromonospora strain with potent antibiotic activity isolated from the microbiome of a mid-Atlantic deep-sea sponge.</title>
        <authorList>
            <person name="Back C.R."/>
            <person name="Stennett H.L."/>
            <person name="Williams S.E."/>
            <person name="Wang L."/>
            <person name="Ojeda Gomez J."/>
            <person name="Abdulle O.M."/>
            <person name="Duffy T."/>
            <person name="Hendry K.R."/>
            <person name="Powell D."/>
            <person name="Stach J.E."/>
            <person name="Essex-Lopresti A.E."/>
            <person name="Willis C.L."/>
            <person name="Curnow P."/>
            <person name="Race P.R."/>
        </authorList>
    </citation>
    <scope>NUCLEOTIDE SEQUENCE [LARGE SCALE GENOMIC DNA]</scope>
    <source>
        <strain evidence="4">28ISP2-46</strain>
    </source>
</reference>
<evidence type="ECO:0000259" key="2">
    <source>
        <dbReference type="Pfam" id="PF00171"/>
    </source>
</evidence>
<dbReference type="EC" id="1.2.1.-" evidence="3"/>
<organism evidence="3 4">
    <name type="scientific">Micromonospora robiginosa</name>
    <dbReference type="NCBI Taxonomy" id="2749844"/>
    <lineage>
        <taxon>Bacteria</taxon>
        <taxon>Bacillati</taxon>
        <taxon>Actinomycetota</taxon>
        <taxon>Actinomycetes</taxon>
        <taxon>Micromonosporales</taxon>
        <taxon>Micromonosporaceae</taxon>
        <taxon>Micromonospora</taxon>
    </lineage>
</organism>
<dbReference type="AlphaFoldDB" id="A0A7L6AZF2"/>
<dbReference type="InterPro" id="IPR016162">
    <property type="entry name" value="Ald_DH_N"/>
</dbReference>
<dbReference type="Proteomes" id="UP000510844">
    <property type="component" value="Chromosome"/>
</dbReference>
<dbReference type="GO" id="GO:0016620">
    <property type="term" value="F:oxidoreductase activity, acting on the aldehyde or oxo group of donors, NAD or NADP as acceptor"/>
    <property type="evidence" value="ECO:0007669"/>
    <property type="project" value="InterPro"/>
</dbReference>
<sequence>MYTVAQLMGGVWGAGGEGGELVVHDPADGTPVTRAPVATADEVAKAVEAAREAAAEWAATAPAERAAALHRAADAVEAAAEELARATTAEMGKPLDDARGGVAAGVGTLRQYAELAPVRGGRTLHGGHDALDFMTPEPRGVVAAITPWNDPVAVSCGLLGAALVTGNVVLHKPSERAPATGWLLARALDSALPAGVLSLLTGGGEVGAALAGQDGLDVVAHVGSTATGRAIAVAGARTGAKVLLENGGSDPLLVDAGVDPVWAAEQAATGCFANAGQICVAVERVYVHRDVAGDFVDALVARAEALVVGAGADPDTQLGPLVDRRHRDHVHGQVTAAVAQGARVRAGGALPDGPGAFYPATVVEGCRHEMVLVREETFGPVAPVVVVDSFDEGLRCAADSPYGLAATVLTGSMSHAQRAWRELPVGTVKINSVFGGAPGGAAQPRRGSGQGFGYGPELLDEFRTVKAVHLEAPGGGHW</sequence>
<dbReference type="InterPro" id="IPR016163">
    <property type="entry name" value="Ald_DH_C"/>
</dbReference>
<name>A0A7L6AZF2_9ACTN</name>
<evidence type="ECO:0000313" key="3">
    <source>
        <dbReference type="EMBL" id="QLQ35139.1"/>
    </source>
</evidence>
<feature type="domain" description="Aldehyde dehydrogenase" evidence="2">
    <location>
        <begin position="19"/>
        <end position="468"/>
    </location>
</feature>
<dbReference type="SUPFAM" id="SSF53720">
    <property type="entry name" value="ALDH-like"/>
    <property type="match status" value="1"/>
</dbReference>
<evidence type="ECO:0000256" key="1">
    <source>
        <dbReference type="ARBA" id="ARBA00023002"/>
    </source>
</evidence>